<evidence type="ECO:0000256" key="10">
    <source>
        <dbReference type="SAM" id="Phobius"/>
    </source>
</evidence>
<feature type="compositionally biased region" description="Basic and acidic residues" evidence="9">
    <location>
        <begin position="820"/>
        <end position="833"/>
    </location>
</feature>
<dbReference type="InterPro" id="IPR036640">
    <property type="entry name" value="ABC1_TM_sf"/>
</dbReference>
<dbReference type="EMBL" id="JAANBB010000156">
    <property type="protein sequence ID" value="KAF7548170.1"/>
    <property type="molecule type" value="Genomic_DNA"/>
</dbReference>
<dbReference type="GO" id="GO:0005886">
    <property type="term" value="C:plasma membrane"/>
    <property type="evidence" value="ECO:0007669"/>
    <property type="project" value="UniProtKB-SubCell"/>
</dbReference>
<dbReference type="InterPro" id="IPR050173">
    <property type="entry name" value="ABC_transporter_C-like"/>
</dbReference>
<feature type="region of interest" description="Disordered" evidence="9">
    <location>
        <begin position="816"/>
        <end position="861"/>
    </location>
</feature>
<feature type="transmembrane region" description="Helical" evidence="10">
    <location>
        <begin position="297"/>
        <end position="320"/>
    </location>
</feature>
<dbReference type="PROSITE" id="PS50929">
    <property type="entry name" value="ABC_TM1F"/>
    <property type="match status" value="2"/>
</dbReference>
<dbReference type="PANTHER" id="PTHR24223:SF345">
    <property type="entry name" value="ABC MULTIDRUG TRANSPORTER (EUROFUNG)"/>
    <property type="match status" value="1"/>
</dbReference>
<keyword evidence="6" id="KW-0067">ATP-binding</keyword>
<evidence type="ECO:0000256" key="8">
    <source>
        <dbReference type="ARBA" id="ARBA00023136"/>
    </source>
</evidence>
<dbReference type="Gene3D" id="3.40.50.300">
    <property type="entry name" value="P-loop containing nucleotide triphosphate hydrolases"/>
    <property type="match status" value="2"/>
</dbReference>
<keyword evidence="4 10" id="KW-0812">Transmembrane</keyword>
<dbReference type="CDD" id="cd18579">
    <property type="entry name" value="ABC_6TM_ABCC_D1"/>
    <property type="match status" value="1"/>
</dbReference>
<name>A0A9P5LFI3_9HYPO</name>
<dbReference type="PROSITE" id="PS50893">
    <property type="entry name" value="ABC_TRANSPORTER_2"/>
    <property type="match status" value="2"/>
</dbReference>
<proteinExistence type="predicted"/>
<dbReference type="PANTHER" id="PTHR24223">
    <property type="entry name" value="ATP-BINDING CASSETTE SUB-FAMILY C"/>
    <property type="match status" value="1"/>
</dbReference>
<gene>
    <name evidence="13" type="ORF">G7Z17_g7235</name>
</gene>
<dbReference type="InterPro" id="IPR044726">
    <property type="entry name" value="ABCC_6TM_D2"/>
</dbReference>
<feature type="transmembrane region" description="Helical" evidence="10">
    <location>
        <begin position="504"/>
        <end position="525"/>
    </location>
</feature>
<reference evidence="13" key="1">
    <citation type="submission" date="2020-03" db="EMBL/GenBank/DDBJ databases">
        <title>Draft Genome Sequence of Cylindrodendrum hubeiense.</title>
        <authorList>
            <person name="Buettner E."/>
            <person name="Kellner H."/>
        </authorList>
    </citation>
    <scope>NUCLEOTIDE SEQUENCE</scope>
    <source>
        <strain evidence="13">IHI 201604</strain>
    </source>
</reference>
<dbReference type="PROSITE" id="PS00211">
    <property type="entry name" value="ABC_TRANSPORTER_1"/>
    <property type="match status" value="2"/>
</dbReference>
<feature type="domain" description="ABC transmembrane type-1" evidence="12">
    <location>
        <begin position="266"/>
        <end position="533"/>
    </location>
</feature>
<evidence type="ECO:0000256" key="4">
    <source>
        <dbReference type="ARBA" id="ARBA00022692"/>
    </source>
</evidence>
<feature type="transmembrane region" description="Helical" evidence="10">
    <location>
        <begin position="879"/>
        <end position="909"/>
    </location>
</feature>
<feature type="transmembrane region" description="Helical" evidence="10">
    <location>
        <begin position="367"/>
        <end position="389"/>
    </location>
</feature>
<evidence type="ECO:0000256" key="3">
    <source>
        <dbReference type="ARBA" id="ARBA00022475"/>
    </source>
</evidence>
<dbReference type="SMART" id="SM00382">
    <property type="entry name" value="AAA"/>
    <property type="match status" value="2"/>
</dbReference>
<feature type="transmembrane region" description="Helical" evidence="10">
    <location>
        <begin position="31"/>
        <end position="57"/>
    </location>
</feature>
<dbReference type="InterPro" id="IPR017871">
    <property type="entry name" value="ABC_transporter-like_CS"/>
</dbReference>
<feature type="transmembrane region" description="Helical" evidence="10">
    <location>
        <begin position="395"/>
        <end position="417"/>
    </location>
</feature>
<dbReference type="InterPro" id="IPR003439">
    <property type="entry name" value="ABC_transporter-like_ATP-bd"/>
</dbReference>
<feature type="transmembrane region" description="Helical" evidence="10">
    <location>
        <begin position="254"/>
        <end position="277"/>
    </location>
</feature>
<accession>A0A9P5LFI3</accession>
<evidence type="ECO:0000256" key="9">
    <source>
        <dbReference type="SAM" id="MobiDB-lite"/>
    </source>
</evidence>
<feature type="domain" description="ABC transporter" evidence="11">
    <location>
        <begin position="588"/>
        <end position="820"/>
    </location>
</feature>
<feature type="region of interest" description="Disordered" evidence="9">
    <location>
        <begin position="1381"/>
        <end position="1420"/>
    </location>
</feature>
<evidence type="ECO:0000313" key="13">
    <source>
        <dbReference type="EMBL" id="KAF7548170.1"/>
    </source>
</evidence>
<keyword evidence="5" id="KW-0547">Nucleotide-binding</keyword>
<dbReference type="Proteomes" id="UP000722485">
    <property type="component" value="Unassembled WGS sequence"/>
</dbReference>
<evidence type="ECO:0000256" key="5">
    <source>
        <dbReference type="ARBA" id="ARBA00022741"/>
    </source>
</evidence>
<dbReference type="FunFam" id="1.20.1560.10:FF:000066">
    <property type="entry name" value="ABC multidrug transporter (Eurofung)"/>
    <property type="match status" value="1"/>
</dbReference>
<dbReference type="InterPro" id="IPR044746">
    <property type="entry name" value="ABCC_6TM_D1"/>
</dbReference>
<dbReference type="FunFam" id="1.20.1560.10:FF:000055">
    <property type="entry name" value="ABC multidrug transporter (Eurofung)"/>
    <property type="match status" value="1"/>
</dbReference>
<evidence type="ECO:0000313" key="14">
    <source>
        <dbReference type="Proteomes" id="UP000722485"/>
    </source>
</evidence>
<evidence type="ECO:0000259" key="12">
    <source>
        <dbReference type="PROSITE" id="PS50929"/>
    </source>
</evidence>
<dbReference type="SUPFAM" id="SSF52540">
    <property type="entry name" value="P-loop containing nucleoside triphosphate hydrolases"/>
    <property type="match status" value="2"/>
</dbReference>
<feature type="transmembrane region" description="Helical" evidence="10">
    <location>
        <begin position="1028"/>
        <end position="1048"/>
    </location>
</feature>
<keyword evidence="3" id="KW-1003">Cell membrane</keyword>
<feature type="transmembrane region" description="Helical" evidence="10">
    <location>
        <begin position="929"/>
        <end position="962"/>
    </location>
</feature>
<feature type="transmembrane region" description="Helical" evidence="10">
    <location>
        <begin position="477"/>
        <end position="498"/>
    </location>
</feature>
<comment type="caution">
    <text evidence="13">The sequence shown here is derived from an EMBL/GenBank/DDBJ whole genome shotgun (WGS) entry which is preliminary data.</text>
</comment>
<keyword evidence="2" id="KW-0813">Transport</keyword>
<dbReference type="OrthoDB" id="6500128at2759"/>
<sequence>MDFANCPADESFGPAVVGCRDDFDFTLKFELLFTIIPAAIFLVLAIPRLCIIVTIALHVSLLVLSTQGGARFKLSSLFISAQVLALSAALATAVLSHSEHRRSHRPSMLLDIFLGLTILLDIAHDRTLWLSSSSKLDTIFVRVFTAAVAVKAVLIVLESRAKLEGITVTDEKIESLDGGRGIYSLSTFAWLSGLFLSGYKRVLSIEDLPALDENMAVDTLQAQFAKRTKKYLGKSTKEAPQHNLRLLRALGDTLAVPLLLPIVPRIVLIGFTVSQAFLIQSVLDFLDDEEAPIQEGYGLIGAAILIYAGIAGSTSLYWYYHERALYMTRGCLSSSIFLKTTQLSEATVSTSQAVTLMSTDVDRILTGFLNLHDLWASLIQAALGCWLLWSHLGSSFIIPIGLVVASFLAVATLGRYVGGYQKVWMQETQRRVAMTANILANMKHLKISGLATAVEEAIQRVRLTELRASRGLRRIQIVAMVISLSPELIAPSITFAATSRDLNSSTVFTVVALLSLVTAPLGQLFKSVAPLMSALACLDRIQTYLELEPRADFRGIGQPDEEKPGPYEHQEDANTRLAVSEEPRHAALRVVRGNFGWQKDGPYCLRDVNLAVEYSKLTMVVGPVGSGKSTLCKALVGETPIWAGQVLVGGGTGARIAYCDQTPFLSNNTIRDNIVGASVWDPERYAEVIEATGLSRDLDEFVDGDSTLVGSNGLILSGGQKQRVAIARAIYLDARILIFDDVLSGVDAKTEDHVFRHVFGPGGLLKRRRSAPAVILCTHSVMHLPEADHIVVLGKQGDVVEQGIWEVVAHSKGHMQNLGVREDGPEDGAKPVPERSAAAMPQVGPSPRRPATREPRGSAVDGLTGATRMRGDFAVYRHYFKAVSVVALIAFVASALTYGFFFAFPTVWLKFWVKDSDSTNPSHTKAFWIGIYGLFQALALLGVLLALYLAVTFVSLVSGAALHLSVLQAVMKARLSLFATADVGTLTNYFSQDMALIDGELPVSLINFATDLAISLSMAGVLASSSPYMAASYPVVIMLLYAVAKFYLRTSRQLRLLDLEAKSPLYAHFLDTGRGIATIRAARLAENCVSQNQQFLDASQRPAYLLAMIQHWLLFMLNVFVLFLAVLTVTLVTRLRDQGTGFAGPGLVTLLQLGQIMATTVRSYAKLETSMGAVHRLKALSENTVSEVFEGESMEAPISWPSSGRIHFNRVSASYSDVVNSSDDVQVSLALKDLTLVIEPGQKVALCGRTGSGKSSLILLLLRLLDPLPTSPKDAISIDGLPLQDIGRSVLCQRIIAVPQEAIFLPAGTSWKENLDLFGTCTNAECRSVLEDVNLWDSVKGQSGGLTAAMKPGELSQGQKQLFSLVRAVLRKRIKDREKRQAASVIGGVEAPPIRQPRENNETGGSDWDGSADAVERQTSSSSLSETKLWYRTSATAGEATGILLLDEVNSSMDLDTERRFYNIIRREFSDYTVLMVTHRLSFIAGKHNASNPGLSEDGPEEFFDRVIVLDSGTIVEDGSPAKLLQVRSGRFRALCEAVARGNET</sequence>
<feature type="domain" description="ABC transporter" evidence="11">
    <location>
        <begin position="1213"/>
        <end position="1537"/>
    </location>
</feature>
<dbReference type="Pfam" id="PF00005">
    <property type="entry name" value="ABC_tran"/>
    <property type="match status" value="2"/>
</dbReference>
<dbReference type="GO" id="GO:0016887">
    <property type="term" value="F:ATP hydrolysis activity"/>
    <property type="evidence" value="ECO:0007669"/>
    <property type="project" value="InterPro"/>
</dbReference>
<feature type="transmembrane region" description="Helical" evidence="10">
    <location>
        <begin position="77"/>
        <end position="96"/>
    </location>
</feature>
<dbReference type="InterPro" id="IPR011527">
    <property type="entry name" value="ABC1_TM_dom"/>
</dbReference>
<dbReference type="CDD" id="cd18580">
    <property type="entry name" value="ABC_6TM_ABCC_D2"/>
    <property type="match status" value="1"/>
</dbReference>
<evidence type="ECO:0000256" key="2">
    <source>
        <dbReference type="ARBA" id="ARBA00022448"/>
    </source>
</evidence>
<dbReference type="CDD" id="cd03250">
    <property type="entry name" value="ABCC_MRP_domain1"/>
    <property type="match status" value="1"/>
</dbReference>
<dbReference type="InterPro" id="IPR003593">
    <property type="entry name" value="AAA+_ATPase"/>
</dbReference>
<dbReference type="GO" id="GO:0140359">
    <property type="term" value="F:ABC-type transporter activity"/>
    <property type="evidence" value="ECO:0007669"/>
    <property type="project" value="InterPro"/>
</dbReference>
<feature type="domain" description="ABC transmembrane type-1" evidence="12">
    <location>
        <begin position="889"/>
        <end position="1158"/>
    </location>
</feature>
<evidence type="ECO:0000256" key="7">
    <source>
        <dbReference type="ARBA" id="ARBA00022989"/>
    </source>
</evidence>
<dbReference type="Pfam" id="PF00664">
    <property type="entry name" value="ABC_membrane"/>
    <property type="match status" value="1"/>
</dbReference>
<feature type="transmembrane region" description="Helical" evidence="10">
    <location>
        <begin position="1112"/>
        <end position="1132"/>
    </location>
</feature>
<evidence type="ECO:0008006" key="15">
    <source>
        <dbReference type="Google" id="ProtNLM"/>
    </source>
</evidence>
<dbReference type="InterPro" id="IPR027417">
    <property type="entry name" value="P-loop_NTPase"/>
</dbReference>
<evidence type="ECO:0000259" key="11">
    <source>
        <dbReference type="PROSITE" id="PS50893"/>
    </source>
</evidence>
<comment type="subcellular location">
    <subcellularLocation>
        <location evidence="1">Cell membrane</location>
        <topology evidence="1">Multi-pass membrane protein</topology>
    </subcellularLocation>
</comment>
<keyword evidence="7 10" id="KW-1133">Transmembrane helix</keyword>
<dbReference type="Gene3D" id="1.20.1560.10">
    <property type="entry name" value="ABC transporter type 1, transmembrane domain"/>
    <property type="match status" value="2"/>
</dbReference>
<keyword evidence="8 10" id="KW-0472">Membrane</keyword>
<evidence type="ECO:0000256" key="6">
    <source>
        <dbReference type="ARBA" id="ARBA00022840"/>
    </source>
</evidence>
<keyword evidence="14" id="KW-1185">Reference proteome</keyword>
<protein>
    <recommendedName>
        <fullName evidence="15">ABC transporter</fullName>
    </recommendedName>
</protein>
<organism evidence="13 14">
    <name type="scientific">Cylindrodendrum hubeiense</name>
    <dbReference type="NCBI Taxonomy" id="595255"/>
    <lineage>
        <taxon>Eukaryota</taxon>
        <taxon>Fungi</taxon>
        <taxon>Dikarya</taxon>
        <taxon>Ascomycota</taxon>
        <taxon>Pezizomycotina</taxon>
        <taxon>Sordariomycetes</taxon>
        <taxon>Hypocreomycetidae</taxon>
        <taxon>Hypocreales</taxon>
        <taxon>Nectriaceae</taxon>
        <taxon>Cylindrodendrum</taxon>
    </lineage>
</organism>
<feature type="transmembrane region" description="Helical" evidence="10">
    <location>
        <begin position="139"/>
        <end position="157"/>
    </location>
</feature>
<dbReference type="SUPFAM" id="SSF90123">
    <property type="entry name" value="ABC transporter transmembrane region"/>
    <property type="match status" value="2"/>
</dbReference>
<dbReference type="GO" id="GO:0005524">
    <property type="term" value="F:ATP binding"/>
    <property type="evidence" value="ECO:0007669"/>
    <property type="project" value="UniProtKB-KW"/>
</dbReference>
<evidence type="ECO:0000256" key="1">
    <source>
        <dbReference type="ARBA" id="ARBA00004651"/>
    </source>
</evidence>